<dbReference type="Pfam" id="PF03235">
    <property type="entry name" value="GmrSD_N"/>
    <property type="match status" value="1"/>
</dbReference>
<dbReference type="PANTHER" id="PTHR35149:SF2">
    <property type="entry name" value="DUF262 DOMAIN-CONTAINING PROTEIN"/>
    <property type="match status" value="1"/>
</dbReference>
<evidence type="ECO:0000313" key="4">
    <source>
        <dbReference type="Proteomes" id="UP001602058"/>
    </source>
</evidence>
<dbReference type="InterPro" id="IPR011089">
    <property type="entry name" value="GmrSD_C"/>
</dbReference>
<comment type="caution">
    <text evidence="3">The sequence shown here is derived from an EMBL/GenBank/DDBJ whole genome shotgun (WGS) entry which is preliminary data.</text>
</comment>
<organism evidence="3 4">
    <name type="scientific">Streptomyces bluensis</name>
    <dbReference type="NCBI Taxonomy" id="33897"/>
    <lineage>
        <taxon>Bacteria</taxon>
        <taxon>Bacillati</taxon>
        <taxon>Actinomycetota</taxon>
        <taxon>Actinomycetes</taxon>
        <taxon>Kitasatosporales</taxon>
        <taxon>Streptomycetaceae</taxon>
        <taxon>Streptomyces</taxon>
    </lineage>
</organism>
<dbReference type="Pfam" id="PF07510">
    <property type="entry name" value="GmrSD_C"/>
    <property type="match status" value="1"/>
</dbReference>
<dbReference type="PANTHER" id="PTHR35149">
    <property type="entry name" value="SLL5132 PROTEIN"/>
    <property type="match status" value="1"/>
</dbReference>
<proteinExistence type="predicted"/>
<name>A0ABW6UJN3_9ACTN</name>
<dbReference type="RefSeq" id="WP_351079820.1">
    <property type="nucleotide sequence ID" value="NZ_JBEOZG010000007.1"/>
</dbReference>
<gene>
    <name evidence="3" type="ORF">ACFY1D_13340</name>
</gene>
<feature type="domain" description="GmrSD restriction endonucleases C-terminal" evidence="2">
    <location>
        <begin position="434"/>
        <end position="572"/>
    </location>
</feature>
<evidence type="ECO:0000313" key="3">
    <source>
        <dbReference type="EMBL" id="MFF4522410.1"/>
    </source>
</evidence>
<dbReference type="EMBL" id="JBIAWJ010000005">
    <property type="protein sequence ID" value="MFF4522410.1"/>
    <property type="molecule type" value="Genomic_DNA"/>
</dbReference>
<dbReference type="InterPro" id="IPR004919">
    <property type="entry name" value="GmrSD_N"/>
</dbReference>
<protein>
    <submittedName>
        <fullName evidence="3">DUF262 domain-containing protein</fullName>
    </submittedName>
</protein>
<feature type="domain" description="GmrSD restriction endonucleases N-terminal" evidence="1">
    <location>
        <begin position="23"/>
        <end position="252"/>
    </location>
</feature>
<evidence type="ECO:0000259" key="2">
    <source>
        <dbReference type="Pfam" id="PF07510"/>
    </source>
</evidence>
<sequence length="588" mass="66275">MAIIKQAARQTLGQLIGANNPVVTVPDDSQRQYAWTKKEVDVFWSDIEKFKEARESGRESASEYFIGPVVTITADSVQGRSLLDGQQRLTTSTILIAVIRDILWGMKSPESISSANNIQRDYIARKSGRKEPMEYFLVLSLFDRDFFRDNIQDWSEITGECPRIESPTRPSHKLMLDAYSNFRSKIAARLQAYPDDEARLDYLDSLRECLINGLVFVEIQTPSSSDANEVFETINSRGKDLSTVDLVRNFLMEKSRSDHEKSRVNDAWRSLLDGFDRREEIEKFLRHFWVSKHGDVRSHSLYATIRKDLSGHFDKRPQEYGVGAFSAELEGAAGRYAELITGSTGDVNFDASLGEVKAMSADALYPLLLAASGRFTYSELQTLIDASISYYVRWTVVGRRESTLLEENVFGVAKELSRGASLDGVIQKVLGWIPDDDTFEADFRDASIPKSSQARYLLAKVEQYLRIQNDVHEEVVLGDGKVHVENIYPQKPEKELLLEDHDAWVSRMGNLTLLAGKRNQSLSAVAFPQKAHLYSSSALMVSSHTNIEELWDGQIGQWRVEGIEARQAALAEIALEVWPSGSRWAHGG</sequence>
<reference evidence="3 4" key="1">
    <citation type="submission" date="2024-10" db="EMBL/GenBank/DDBJ databases">
        <title>The Natural Products Discovery Center: Release of the First 8490 Sequenced Strains for Exploring Actinobacteria Biosynthetic Diversity.</title>
        <authorList>
            <person name="Kalkreuter E."/>
            <person name="Kautsar S.A."/>
            <person name="Yang D."/>
            <person name="Bader C.D."/>
            <person name="Teijaro C.N."/>
            <person name="Fluegel L."/>
            <person name="Davis C.M."/>
            <person name="Simpson J.R."/>
            <person name="Lauterbach L."/>
            <person name="Steele A.D."/>
            <person name="Gui C."/>
            <person name="Meng S."/>
            <person name="Li G."/>
            <person name="Viehrig K."/>
            <person name="Ye F."/>
            <person name="Su P."/>
            <person name="Kiefer A.F."/>
            <person name="Nichols A."/>
            <person name="Cepeda A.J."/>
            <person name="Yan W."/>
            <person name="Fan B."/>
            <person name="Jiang Y."/>
            <person name="Adhikari A."/>
            <person name="Zheng C.-J."/>
            <person name="Schuster L."/>
            <person name="Cowan T.M."/>
            <person name="Smanski M.J."/>
            <person name="Chevrette M.G."/>
            <person name="De Carvalho L.P.S."/>
            <person name="Shen B."/>
        </authorList>
    </citation>
    <scope>NUCLEOTIDE SEQUENCE [LARGE SCALE GENOMIC DNA]</scope>
    <source>
        <strain evidence="3 4">NPDC001390</strain>
    </source>
</reference>
<keyword evidence="4" id="KW-1185">Reference proteome</keyword>
<dbReference type="Proteomes" id="UP001602058">
    <property type="component" value="Unassembled WGS sequence"/>
</dbReference>
<evidence type="ECO:0000259" key="1">
    <source>
        <dbReference type="Pfam" id="PF03235"/>
    </source>
</evidence>
<accession>A0ABW6UJN3</accession>